<dbReference type="Ensembl" id="ENSOSUT00000003872.1">
    <property type="protein sequence ID" value="ENSOSUP00000003754.1"/>
    <property type="gene ID" value="ENSOSUG00000002708.1"/>
</dbReference>
<name>A0A8C8E6K9_9STRI</name>
<dbReference type="AlphaFoldDB" id="A0A8C8E6K9"/>
<evidence type="ECO:0000313" key="1">
    <source>
        <dbReference type="Ensembl" id="ENSOSUP00000003754.1"/>
    </source>
</evidence>
<dbReference type="Proteomes" id="UP000694552">
    <property type="component" value="Unplaced"/>
</dbReference>
<organism evidence="1 2">
    <name type="scientific">Otus sunia</name>
    <name type="common">Oriental scops-owl</name>
    <dbReference type="NCBI Taxonomy" id="257818"/>
    <lineage>
        <taxon>Eukaryota</taxon>
        <taxon>Metazoa</taxon>
        <taxon>Chordata</taxon>
        <taxon>Craniata</taxon>
        <taxon>Vertebrata</taxon>
        <taxon>Euteleostomi</taxon>
        <taxon>Archelosauria</taxon>
        <taxon>Archosauria</taxon>
        <taxon>Dinosauria</taxon>
        <taxon>Saurischia</taxon>
        <taxon>Theropoda</taxon>
        <taxon>Coelurosauria</taxon>
        <taxon>Aves</taxon>
        <taxon>Neognathae</taxon>
        <taxon>Neoaves</taxon>
        <taxon>Telluraves</taxon>
        <taxon>Strigiformes</taxon>
        <taxon>Strigidae</taxon>
        <taxon>Otus</taxon>
    </lineage>
</organism>
<accession>A0A8C8E6K9</accession>
<sequence>MAHALPLPCPVQLGSIKGDSLEAQLHESVRQRSYVKVKNLLKKGKTAVRLWGGAETA</sequence>
<keyword evidence="2" id="KW-1185">Reference proteome</keyword>
<reference evidence="1" key="2">
    <citation type="submission" date="2025-09" db="UniProtKB">
        <authorList>
            <consortium name="Ensembl"/>
        </authorList>
    </citation>
    <scope>IDENTIFICATION</scope>
</reference>
<reference evidence="1" key="1">
    <citation type="submission" date="2025-08" db="UniProtKB">
        <authorList>
            <consortium name="Ensembl"/>
        </authorList>
    </citation>
    <scope>IDENTIFICATION</scope>
</reference>
<evidence type="ECO:0000313" key="2">
    <source>
        <dbReference type="Proteomes" id="UP000694552"/>
    </source>
</evidence>
<proteinExistence type="predicted"/>
<protein>
    <submittedName>
        <fullName evidence="1">Uncharacterized protein</fullName>
    </submittedName>
</protein>